<gene>
    <name evidence="1" type="ORF">SBA5_30066</name>
</gene>
<dbReference type="InterPro" id="IPR008323">
    <property type="entry name" value="UCP033563"/>
</dbReference>
<evidence type="ECO:0000313" key="2">
    <source>
        <dbReference type="Proteomes" id="UP000239735"/>
    </source>
</evidence>
<dbReference type="Proteomes" id="UP000239735">
    <property type="component" value="Unassembled WGS sequence"/>
</dbReference>
<accession>A0A2N9LC96</accession>
<evidence type="ECO:0000313" key="1">
    <source>
        <dbReference type="EMBL" id="SPE20861.1"/>
    </source>
</evidence>
<sequence>MAGAPIQSSPTESKTFLMARIYPFRAWRYNPSAVSLQDVVTQPYDKISPSMQQAYYQRSPFNLVRIILGLPELFDAEKGENVYTRAARDFRSWREQGVLIQEHEPCVFAYAQRFNVPGTGAVKERRGFIALGKLHDYADQVVFRHEQTLSKPKSDRLNLLEATHAHFGQIFMLYSDPAGSVDKILYEGAGAPDAEVTDEYGVLHRLWRINSPAAIGLLATAMDDKKLIIADGHHRYETALTYAKKHGDGHTAKGEFRSQPLANPEASEAAAMMTFVNMDSDGLVILPTHRVVHSLEGFDPAKFAAAAGEYFTVESLSDRDAGRLIDTLGRQKGTAFVAVTRGDDFLLRAKPDAIAKALSSLPERQRRLDLAQLHSVVLERLLGLDAEKVREQTNLRYLRDAQDAVEQVRKGQADVAFLTNPVTMEQLKEVAFAGEVMPQKSTDFYPKLLSGLTIYVLD</sequence>
<dbReference type="Pfam" id="PF06245">
    <property type="entry name" value="DUF1015"/>
    <property type="match status" value="1"/>
</dbReference>
<dbReference type="EMBL" id="OKRB01000086">
    <property type="protein sequence ID" value="SPE20861.1"/>
    <property type="molecule type" value="Genomic_DNA"/>
</dbReference>
<dbReference type="PANTHER" id="PTHR36454:SF1">
    <property type="entry name" value="DUF1015 DOMAIN-CONTAINING PROTEIN"/>
    <property type="match status" value="1"/>
</dbReference>
<reference evidence="2" key="1">
    <citation type="submission" date="2018-02" db="EMBL/GenBank/DDBJ databases">
        <authorList>
            <person name="Hausmann B."/>
        </authorList>
    </citation>
    <scope>NUCLEOTIDE SEQUENCE [LARGE SCALE GENOMIC DNA]</scope>
    <source>
        <strain evidence="2">Peat soil MAG SbA5</strain>
    </source>
</reference>
<protein>
    <recommendedName>
        <fullName evidence="3">DUF1015 domain-containing protein</fullName>
    </recommendedName>
</protein>
<dbReference type="PIRSF" id="PIRSF033563">
    <property type="entry name" value="UCP033563"/>
    <property type="match status" value="1"/>
</dbReference>
<dbReference type="PANTHER" id="PTHR36454">
    <property type="entry name" value="LMO2823 PROTEIN"/>
    <property type="match status" value="1"/>
</dbReference>
<organism evidence="1 2">
    <name type="scientific">Candidatus Sulfuritelmatomonas gaucii</name>
    <dbReference type="NCBI Taxonomy" id="2043161"/>
    <lineage>
        <taxon>Bacteria</taxon>
        <taxon>Pseudomonadati</taxon>
        <taxon>Acidobacteriota</taxon>
        <taxon>Terriglobia</taxon>
        <taxon>Terriglobales</taxon>
        <taxon>Acidobacteriaceae</taxon>
        <taxon>Candidatus Sulfuritelmatomonas</taxon>
    </lineage>
</organism>
<proteinExistence type="predicted"/>
<dbReference type="AlphaFoldDB" id="A0A2N9LC96"/>
<name>A0A2N9LC96_9BACT</name>
<evidence type="ECO:0008006" key="3">
    <source>
        <dbReference type="Google" id="ProtNLM"/>
    </source>
</evidence>